<dbReference type="EMBL" id="MT142451">
    <property type="protein sequence ID" value="QJA81200.1"/>
    <property type="molecule type" value="Genomic_DNA"/>
</dbReference>
<dbReference type="InterPro" id="IPR027417">
    <property type="entry name" value="P-loop_NTPase"/>
</dbReference>
<dbReference type="Gene3D" id="3.40.50.300">
    <property type="entry name" value="P-loop containing nucleotide triphosphate hydrolases"/>
    <property type="match status" value="1"/>
</dbReference>
<reference evidence="1" key="1">
    <citation type="submission" date="2020-03" db="EMBL/GenBank/DDBJ databases">
        <title>The deep terrestrial virosphere.</title>
        <authorList>
            <person name="Holmfeldt K."/>
            <person name="Nilsson E."/>
            <person name="Simone D."/>
            <person name="Lopez-Fernandez M."/>
            <person name="Wu X."/>
            <person name="de Brujin I."/>
            <person name="Lundin D."/>
            <person name="Andersson A."/>
            <person name="Bertilsson S."/>
            <person name="Dopson M."/>
        </authorList>
    </citation>
    <scope>NUCLEOTIDE SEQUENCE</scope>
    <source>
        <strain evidence="2">MM415A00570</strain>
        <strain evidence="1">MM415B00353</strain>
    </source>
</reference>
<dbReference type="EMBL" id="MT141554">
    <property type="protein sequence ID" value="QJA66419.1"/>
    <property type="molecule type" value="Genomic_DNA"/>
</dbReference>
<gene>
    <name evidence="2" type="ORF">MM415A00570_0011</name>
    <name evidence="1" type="ORF">MM415B00353_0066</name>
</gene>
<name>A0A6M3J8J7_9ZZZZ</name>
<organism evidence="1">
    <name type="scientific">viral metagenome</name>
    <dbReference type="NCBI Taxonomy" id="1070528"/>
    <lineage>
        <taxon>unclassified sequences</taxon>
        <taxon>metagenomes</taxon>
        <taxon>organismal metagenomes</taxon>
    </lineage>
</organism>
<protein>
    <submittedName>
        <fullName evidence="1">Putative terminase</fullName>
    </submittedName>
</protein>
<evidence type="ECO:0000313" key="1">
    <source>
        <dbReference type="EMBL" id="QJA66419.1"/>
    </source>
</evidence>
<accession>A0A6M3J8J7</accession>
<dbReference type="AlphaFoldDB" id="A0A6M3J8J7"/>
<proteinExistence type="predicted"/>
<sequence>METDNLKIADAIIERLGQFKSHTMAHEFLNSKANTRVVITGNQAGKTRVSMHDLALRILEMHPVSERNRIDAPIRCISKSLPKNEEDEENQQYVEFMKIFPYELIEKNINFIVKHMKVRSPSGKNHKIEFMSKKQEIDAFMSVQRQTIYQDEEIDKLKWDENQMRLLSTDGDTVLALTPVRGLDWTYDQIWCRAHRIYRSPTLCNVFKFPPLEEFKDRDTDIDIFCWATDDNPILSPAAVKRIFDEFDERIDSDELAMRRYGVFRQVSGRIYKEFDMGVHVISHDDYWDAKQFQQYWHYRMVDYHQAKPWYASWVAVTPQHEWFVWNELMDRMDTDAMREVIKEKSLVPEYHMNNRMTLFDPLAKEEQSNTGESMFDHISKGEKGLRMCEVADTKNQQGRNNIMRRLRNALICEVPFNNENNGKSKIENDPRHEGYLPTLWFFETCRGHIEHFRNWRTIEYKQEHTKAQKDEKAIMQRWSDYCRNLEFLGAQNPVYYAQAQQEYSGRTFFHRENRNVANG</sequence>
<evidence type="ECO:0000313" key="2">
    <source>
        <dbReference type="EMBL" id="QJA81200.1"/>
    </source>
</evidence>